<sequence length="232" mass="25454">MSTEQFQKVVLPFSKMDTTDDMSGLLFGLSSTHKSPTWMQSWTSSNELLSAMDESTRNTESVSPARPHVVWPIITMSMSSPAHTKHRPMSPRALLLLRSAWAYASHEQFVAHLAAHSSNVMFPASVENLSGTFIRGSAKKPSPPPHGGASFRRQPPENLPALHSPPLAGSKPSRHLHAAAAPVPYVVQWCVGNELKVIHSDELLSQPRSWNSPELVITYRVGEAPSETLSFT</sequence>
<dbReference type="Proteomes" id="UP000008022">
    <property type="component" value="Unassembled WGS sequence"/>
</dbReference>
<dbReference type="AlphaFoldDB" id="A0A0E0QUS9"/>
<evidence type="ECO:0000256" key="1">
    <source>
        <dbReference type="SAM" id="MobiDB-lite"/>
    </source>
</evidence>
<evidence type="ECO:0000313" key="3">
    <source>
        <dbReference type="Proteomes" id="UP000008022"/>
    </source>
</evidence>
<dbReference type="EnsemblPlants" id="ORUFI09G20390.1">
    <property type="protein sequence ID" value="ORUFI09G20390.1"/>
    <property type="gene ID" value="ORUFI09G20390"/>
</dbReference>
<proteinExistence type="predicted"/>
<feature type="region of interest" description="Disordered" evidence="1">
    <location>
        <begin position="134"/>
        <end position="174"/>
    </location>
</feature>
<reference evidence="2" key="2">
    <citation type="submission" date="2015-06" db="UniProtKB">
        <authorList>
            <consortium name="EnsemblPlants"/>
        </authorList>
    </citation>
    <scope>IDENTIFICATION</scope>
</reference>
<dbReference type="Gramene" id="ORUFI09G20390.1">
    <property type="protein sequence ID" value="ORUFI09G20390.1"/>
    <property type="gene ID" value="ORUFI09G20390"/>
</dbReference>
<evidence type="ECO:0000313" key="2">
    <source>
        <dbReference type="EnsemblPlants" id="ORUFI09G20390.1"/>
    </source>
</evidence>
<keyword evidence="3" id="KW-1185">Reference proteome</keyword>
<dbReference type="HOGENOM" id="CLU_1196542_0_0_1"/>
<reference evidence="3" key="1">
    <citation type="submission" date="2013-06" db="EMBL/GenBank/DDBJ databases">
        <authorList>
            <person name="Zhao Q."/>
        </authorList>
    </citation>
    <scope>NUCLEOTIDE SEQUENCE</scope>
    <source>
        <strain evidence="3">cv. W1943</strain>
    </source>
</reference>
<protein>
    <submittedName>
        <fullName evidence="2">Uncharacterized protein</fullName>
    </submittedName>
</protein>
<accession>A0A0E0QUS9</accession>
<organism evidence="2 3">
    <name type="scientific">Oryza rufipogon</name>
    <name type="common">Brownbeard rice</name>
    <name type="synonym">Asian wild rice</name>
    <dbReference type="NCBI Taxonomy" id="4529"/>
    <lineage>
        <taxon>Eukaryota</taxon>
        <taxon>Viridiplantae</taxon>
        <taxon>Streptophyta</taxon>
        <taxon>Embryophyta</taxon>
        <taxon>Tracheophyta</taxon>
        <taxon>Spermatophyta</taxon>
        <taxon>Magnoliopsida</taxon>
        <taxon>Liliopsida</taxon>
        <taxon>Poales</taxon>
        <taxon>Poaceae</taxon>
        <taxon>BOP clade</taxon>
        <taxon>Oryzoideae</taxon>
        <taxon>Oryzeae</taxon>
        <taxon>Oryzinae</taxon>
        <taxon>Oryza</taxon>
    </lineage>
</organism>
<name>A0A0E0QUS9_ORYRU</name>